<dbReference type="InterPro" id="IPR034786">
    <property type="entry name" value="MAR"/>
</dbReference>
<evidence type="ECO:0000259" key="5">
    <source>
        <dbReference type="Pfam" id="PF25137"/>
    </source>
</evidence>
<evidence type="ECO:0000256" key="3">
    <source>
        <dbReference type="ARBA" id="ARBA00023027"/>
    </source>
</evidence>
<evidence type="ECO:0000313" key="6">
    <source>
        <dbReference type="EMBL" id="CAB4530279.1"/>
    </source>
</evidence>
<keyword evidence="2" id="KW-0560">Oxidoreductase</keyword>
<evidence type="ECO:0000256" key="1">
    <source>
        <dbReference type="ARBA" id="ARBA00007358"/>
    </source>
</evidence>
<name>A0A6J6LDZ4_9ZZZZ</name>
<organism evidence="7">
    <name type="scientific">freshwater metagenome</name>
    <dbReference type="NCBI Taxonomy" id="449393"/>
    <lineage>
        <taxon>unclassified sequences</taxon>
        <taxon>metagenomes</taxon>
        <taxon>ecological metagenomes</taxon>
    </lineage>
</organism>
<dbReference type="InterPro" id="IPR039697">
    <property type="entry name" value="Alcohol_dehydrogenase_Fe"/>
</dbReference>
<feature type="domain" description="Alcohol dehydrogenase iron-type/glycerol dehydrogenase GldA" evidence="4">
    <location>
        <begin position="13"/>
        <end position="154"/>
    </location>
</feature>
<dbReference type="SUPFAM" id="SSF56796">
    <property type="entry name" value="Dehydroquinate synthase-like"/>
    <property type="match status" value="1"/>
</dbReference>
<gene>
    <name evidence="6" type="ORF">UFOPK1353_00164</name>
    <name evidence="7" type="ORF">UFOPK2292_00193</name>
</gene>
<feature type="domain" description="Fe-containing alcohol dehydrogenase-like C-terminal" evidence="5">
    <location>
        <begin position="168"/>
        <end position="349"/>
    </location>
</feature>
<dbReference type="Gene3D" id="3.40.50.1970">
    <property type="match status" value="1"/>
</dbReference>
<keyword evidence="3" id="KW-0520">NAD</keyword>
<dbReference type="GO" id="GO:0046872">
    <property type="term" value="F:metal ion binding"/>
    <property type="evidence" value="ECO:0007669"/>
    <property type="project" value="InterPro"/>
</dbReference>
<dbReference type="InterPro" id="IPR001670">
    <property type="entry name" value="ADH_Fe/GldA"/>
</dbReference>
<dbReference type="PANTHER" id="PTHR11496">
    <property type="entry name" value="ALCOHOL DEHYDROGENASE"/>
    <property type="match status" value="1"/>
</dbReference>
<comment type="similarity">
    <text evidence="1">Belongs to the iron-containing alcohol dehydrogenase family.</text>
</comment>
<dbReference type="Pfam" id="PF25137">
    <property type="entry name" value="ADH_Fe_C"/>
    <property type="match status" value="1"/>
</dbReference>
<dbReference type="Pfam" id="PF00465">
    <property type="entry name" value="Fe-ADH"/>
    <property type="match status" value="1"/>
</dbReference>
<dbReference type="PANTHER" id="PTHR11496:SF102">
    <property type="entry name" value="ALCOHOL DEHYDROGENASE 4"/>
    <property type="match status" value="1"/>
</dbReference>
<sequence>MSATSFTYVQRNRKMVFGPGVRNTLGAEVSELNAQKVFLIIDGGAIALRKSIEDLVGNKLVSTWTDVKQHVPVELAELARNAVTNSSADLVVCVGGGSSTGLAKAIALSHRIPIIAIPTTYAGSEQTTIYGLTGDRHKQTGSDAIVLPRVSLYDAELTVDLPISVTGASAFNALAHSVESLYATGCNPITTAIALEGIRAINLSLPVVMSSPKNIEARAQLLYGAAMSGISLGDTSAGFHHKICHVLGGAFGLVHADAHSVVLPHAIAFNAPVLPFEMAQLAHALDCRQDDVAGSLWDLAKRSGVPSSLAQLGLHRENLAEVATRAAAEIRTNPRNFDAASIELLLQGAFDGVRPLATN</sequence>
<dbReference type="CDD" id="cd08177">
    <property type="entry name" value="MAR"/>
    <property type="match status" value="1"/>
</dbReference>
<dbReference type="AlphaFoldDB" id="A0A6J6LDZ4"/>
<reference evidence="7" key="1">
    <citation type="submission" date="2020-05" db="EMBL/GenBank/DDBJ databases">
        <authorList>
            <person name="Chiriac C."/>
            <person name="Salcher M."/>
            <person name="Ghai R."/>
            <person name="Kavagutti S V."/>
        </authorList>
    </citation>
    <scope>NUCLEOTIDE SEQUENCE</scope>
</reference>
<dbReference type="Gene3D" id="1.20.1090.10">
    <property type="entry name" value="Dehydroquinate synthase-like - alpha domain"/>
    <property type="match status" value="1"/>
</dbReference>
<dbReference type="GO" id="GO:0018506">
    <property type="term" value="F:maleylacetate reductase activity"/>
    <property type="evidence" value="ECO:0007669"/>
    <property type="project" value="InterPro"/>
</dbReference>
<evidence type="ECO:0000259" key="4">
    <source>
        <dbReference type="Pfam" id="PF00465"/>
    </source>
</evidence>
<dbReference type="InterPro" id="IPR056798">
    <property type="entry name" value="ADH_Fe_C"/>
</dbReference>
<evidence type="ECO:0000256" key="2">
    <source>
        <dbReference type="ARBA" id="ARBA00023002"/>
    </source>
</evidence>
<dbReference type="EMBL" id="CAEZWU010000017">
    <property type="protein sequence ID" value="CAB4659912.1"/>
    <property type="molecule type" value="Genomic_DNA"/>
</dbReference>
<protein>
    <submittedName>
        <fullName evidence="7">Unannotated protein</fullName>
    </submittedName>
</protein>
<dbReference type="EMBL" id="CAEZSE010000014">
    <property type="protein sequence ID" value="CAB4530279.1"/>
    <property type="molecule type" value="Genomic_DNA"/>
</dbReference>
<dbReference type="GO" id="GO:0004022">
    <property type="term" value="F:alcohol dehydrogenase (NAD+) activity"/>
    <property type="evidence" value="ECO:0007669"/>
    <property type="project" value="TreeGrafter"/>
</dbReference>
<accession>A0A6J6LDZ4</accession>
<proteinExistence type="inferred from homology"/>
<evidence type="ECO:0000313" key="7">
    <source>
        <dbReference type="EMBL" id="CAB4659912.1"/>
    </source>
</evidence>